<dbReference type="Pfam" id="PF00355">
    <property type="entry name" value="Rieske"/>
    <property type="match status" value="1"/>
</dbReference>
<organism evidence="7 8">
    <name type="scientific">Pseudorhodoferax aquiterrae</name>
    <dbReference type="NCBI Taxonomy" id="747304"/>
    <lineage>
        <taxon>Bacteria</taxon>
        <taxon>Pseudomonadati</taxon>
        <taxon>Pseudomonadota</taxon>
        <taxon>Betaproteobacteria</taxon>
        <taxon>Burkholderiales</taxon>
        <taxon>Comamonadaceae</taxon>
    </lineage>
</organism>
<dbReference type="SUPFAM" id="SSF50022">
    <property type="entry name" value="ISP domain"/>
    <property type="match status" value="1"/>
</dbReference>
<evidence type="ECO:0000256" key="5">
    <source>
        <dbReference type="ARBA" id="ARBA00023014"/>
    </source>
</evidence>
<protein>
    <submittedName>
        <fullName evidence="7">(2Fe-2S)-binding protein</fullName>
    </submittedName>
</protein>
<dbReference type="CDD" id="cd03469">
    <property type="entry name" value="Rieske_RO_Alpha_N"/>
    <property type="match status" value="1"/>
</dbReference>
<dbReference type="InterPro" id="IPR017941">
    <property type="entry name" value="Rieske_2Fe-2S"/>
</dbReference>
<keyword evidence="3" id="KW-0560">Oxidoreductase</keyword>
<evidence type="ECO:0000256" key="2">
    <source>
        <dbReference type="ARBA" id="ARBA00022723"/>
    </source>
</evidence>
<dbReference type="InterPro" id="IPR036922">
    <property type="entry name" value="Rieske_2Fe-2S_sf"/>
</dbReference>
<dbReference type="Gene3D" id="3.90.380.10">
    <property type="entry name" value="Naphthalene 1,2-dioxygenase Alpha Subunit, Chain A, domain 1"/>
    <property type="match status" value="1"/>
</dbReference>
<evidence type="ECO:0000259" key="6">
    <source>
        <dbReference type="PROSITE" id="PS51296"/>
    </source>
</evidence>
<feature type="domain" description="Rieske" evidence="6">
    <location>
        <begin position="43"/>
        <end position="147"/>
    </location>
</feature>
<name>A0ABQ3GC72_9BURK</name>
<keyword evidence="8" id="KW-1185">Reference proteome</keyword>
<dbReference type="PROSITE" id="PS51296">
    <property type="entry name" value="RIESKE"/>
    <property type="match status" value="1"/>
</dbReference>
<dbReference type="InterPro" id="IPR044043">
    <property type="entry name" value="VanA_C_cat"/>
</dbReference>
<dbReference type="Proteomes" id="UP000626210">
    <property type="component" value="Unassembled WGS sequence"/>
</dbReference>
<dbReference type="SUPFAM" id="SSF55961">
    <property type="entry name" value="Bet v1-like"/>
    <property type="match status" value="1"/>
</dbReference>
<evidence type="ECO:0000313" key="7">
    <source>
        <dbReference type="EMBL" id="GHD01354.1"/>
    </source>
</evidence>
<evidence type="ECO:0000256" key="3">
    <source>
        <dbReference type="ARBA" id="ARBA00023002"/>
    </source>
</evidence>
<keyword evidence="4" id="KW-0408">Iron</keyword>
<keyword evidence="1" id="KW-0001">2Fe-2S</keyword>
<sequence>MSMGLFHFWDDCSRSVAYACKRRASTLTAMSTTPDHDPLRHEWLPVANASAICVQQPLAFTLAGEKLVAWRDTAGQAHVWRDRCPHRGAALSLGQVVGDTLVCPYHGWVFGGDGRCQRMPAHPGFEPPAKAAARALAVRERYGIVWACLDDPARELALFPEYDLPGTRCIHLAPLEVRTSAPRLVENFLDMAHFAFVHGGILGDLAHTEVRGYAVESSPQGVVARDCFAWQPAGFPGQEGDEVEYVYEVRRPIVAMLTKRTAPRPGAVPEVLHLLLALAPVDECRTRAWLVSVFDGNTSASDQALHDFNADIFQQDVPIVESQSPRWLPLEPGAELPQAADRMSIAYRRWLVQGGWSYGTSLGRAARQAAA</sequence>
<reference evidence="8" key="1">
    <citation type="journal article" date="2019" name="Int. J. Syst. Evol. Microbiol.">
        <title>The Global Catalogue of Microorganisms (GCM) 10K type strain sequencing project: providing services to taxonomists for standard genome sequencing and annotation.</title>
        <authorList>
            <consortium name="The Broad Institute Genomics Platform"/>
            <consortium name="The Broad Institute Genome Sequencing Center for Infectious Disease"/>
            <person name="Wu L."/>
            <person name="Ma J."/>
        </authorList>
    </citation>
    <scope>NUCLEOTIDE SEQUENCE [LARGE SCALE GENOMIC DNA]</scope>
    <source>
        <strain evidence="8">KCTC 23314</strain>
    </source>
</reference>
<evidence type="ECO:0000256" key="4">
    <source>
        <dbReference type="ARBA" id="ARBA00023004"/>
    </source>
</evidence>
<dbReference type="PANTHER" id="PTHR21266:SF57">
    <property type="entry name" value="3-CHLOROBENZOATE-3,4-DIOXYGENASE"/>
    <property type="match status" value="1"/>
</dbReference>
<dbReference type="InterPro" id="IPR050584">
    <property type="entry name" value="Cholesterol_7-desaturase"/>
</dbReference>
<comment type="caution">
    <text evidence="7">The sequence shown here is derived from an EMBL/GenBank/DDBJ whole genome shotgun (WGS) entry which is preliminary data.</text>
</comment>
<keyword evidence="5" id="KW-0411">Iron-sulfur</keyword>
<dbReference type="Gene3D" id="2.102.10.10">
    <property type="entry name" value="Rieske [2Fe-2S] iron-sulphur domain"/>
    <property type="match status" value="1"/>
</dbReference>
<dbReference type="PANTHER" id="PTHR21266">
    <property type="entry name" value="IRON-SULFUR DOMAIN CONTAINING PROTEIN"/>
    <property type="match status" value="1"/>
</dbReference>
<evidence type="ECO:0000313" key="8">
    <source>
        <dbReference type="Proteomes" id="UP000626210"/>
    </source>
</evidence>
<proteinExistence type="predicted"/>
<gene>
    <name evidence="7" type="primary">vanA</name>
    <name evidence="7" type="ORF">GCM10007320_59610</name>
</gene>
<dbReference type="Pfam" id="PF19112">
    <property type="entry name" value="VanA_C"/>
    <property type="match status" value="1"/>
</dbReference>
<keyword evidence="2" id="KW-0479">Metal-binding</keyword>
<accession>A0ABQ3GC72</accession>
<evidence type="ECO:0000256" key="1">
    <source>
        <dbReference type="ARBA" id="ARBA00022714"/>
    </source>
</evidence>
<dbReference type="EMBL" id="BMYK01000035">
    <property type="protein sequence ID" value="GHD01354.1"/>
    <property type="molecule type" value="Genomic_DNA"/>
</dbReference>